<dbReference type="OrthoDB" id="1930729at2759"/>
<reference evidence="2" key="1">
    <citation type="submission" date="2020-01" db="EMBL/GenBank/DDBJ databases">
        <authorList>
            <person name="Mishra B."/>
        </authorList>
    </citation>
    <scope>NUCLEOTIDE SEQUENCE [LARGE SCALE GENOMIC DNA]</scope>
</reference>
<accession>A0A6D2I319</accession>
<evidence type="ECO:0000313" key="2">
    <source>
        <dbReference type="EMBL" id="CAA7023980.1"/>
    </source>
</evidence>
<gene>
    <name evidence="2" type="ORF">MERR_LOCUS11215</name>
</gene>
<dbReference type="AlphaFoldDB" id="A0A6D2I319"/>
<dbReference type="Proteomes" id="UP000467841">
    <property type="component" value="Unassembled WGS sequence"/>
</dbReference>
<proteinExistence type="predicted"/>
<protein>
    <recommendedName>
        <fullName evidence="1">DUF1985 domain-containing protein</fullName>
    </recommendedName>
</protein>
<sequence length="240" mass="27458">MWSSNRRLRYFCPFAVANFVVVGLTESVSLVVSWRYNSSTMSENSRASKPTFPRRFYTKGGDPEQLKSIHYYSNNTKLFSTLKQLLTDDEWEEICDSRVGVFLRSRDLDFLAGSTCDAVVPAITILNCDYVENLETPEADDTTNVVDFWETLGVSVEAGASVHQLIEACQWVGEWPREDRIRLGYLAIYAGFIQARKSSQETRVKLARFVMDLDRFHDYPWGRVAFKNLITTVKGGQYPT</sequence>
<feature type="domain" description="DUF1985" evidence="1">
    <location>
        <begin position="123"/>
        <end position="231"/>
    </location>
</feature>
<dbReference type="EMBL" id="CACVBM020000854">
    <property type="protein sequence ID" value="CAA7023980.1"/>
    <property type="molecule type" value="Genomic_DNA"/>
</dbReference>
<dbReference type="InterPro" id="IPR015410">
    <property type="entry name" value="DUF1985"/>
</dbReference>
<dbReference type="Pfam" id="PF09331">
    <property type="entry name" value="DUF1985"/>
    <property type="match status" value="1"/>
</dbReference>
<comment type="caution">
    <text evidence="2">The sequence shown here is derived from an EMBL/GenBank/DDBJ whole genome shotgun (WGS) entry which is preliminary data.</text>
</comment>
<keyword evidence="3" id="KW-1185">Reference proteome</keyword>
<organism evidence="2 3">
    <name type="scientific">Microthlaspi erraticum</name>
    <dbReference type="NCBI Taxonomy" id="1685480"/>
    <lineage>
        <taxon>Eukaryota</taxon>
        <taxon>Viridiplantae</taxon>
        <taxon>Streptophyta</taxon>
        <taxon>Embryophyta</taxon>
        <taxon>Tracheophyta</taxon>
        <taxon>Spermatophyta</taxon>
        <taxon>Magnoliopsida</taxon>
        <taxon>eudicotyledons</taxon>
        <taxon>Gunneridae</taxon>
        <taxon>Pentapetalae</taxon>
        <taxon>rosids</taxon>
        <taxon>malvids</taxon>
        <taxon>Brassicales</taxon>
        <taxon>Brassicaceae</taxon>
        <taxon>Coluteocarpeae</taxon>
        <taxon>Microthlaspi</taxon>
    </lineage>
</organism>
<name>A0A6D2I319_9BRAS</name>
<evidence type="ECO:0000259" key="1">
    <source>
        <dbReference type="Pfam" id="PF09331"/>
    </source>
</evidence>
<evidence type="ECO:0000313" key="3">
    <source>
        <dbReference type="Proteomes" id="UP000467841"/>
    </source>
</evidence>